<feature type="compositionally biased region" description="Low complexity" evidence="1">
    <location>
        <begin position="33"/>
        <end position="45"/>
    </location>
</feature>
<reference evidence="3 4" key="1">
    <citation type="submission" date="2019-08" db="EMBL/GenBank/DDBJ databases">
        <title>Archangium and Cystobacter genomes.</title>
        <authorList>
            <person name="Chen I.-C.K."/>
            <person name="Wielgoss S."/>
        </authorList>
    </citation>
    <scope>NUCLEOTIDE SEQUENCE [LARGE SCALE GENOMIC DNA]</scope>
    <source>
        <strain evidence="3 4">Cbm 6</strain>
    </source>
</reference>
<gene>
    <name evidence="3" type="ORF">F0U60_51470</name>
</gene>
<keyword evidence="4" id="KW-1185">Reference proteome</keyword>
<dbReference type="InterPro" id="IPR013096">
    <property type="entry name" value="Cupin_2"/>
</dbReference>
<accession>A0ABY9X884</accession>
<dbReference type="EMBL" id="CP043494">
    <property type="protein sequence ID" value="WNG51618.1"/>
    <property type="molecule type" value="Genomic_DNA"/>
</dbReference>
<dbReference type="Pfam" id="PF07883">
    <property type="entry name" value="Cupin_2"/>
    <property type="match status" value="1"/>
</dbReference>
<sequence length="195" mass="21897">MTRTCWLTRWRKPSRTAHHRSASPLERARRSSSRPAARCPRRSTASCWRRSSRSASSRSRIEREATMAGLSFTLSAELAAISDPHHPRLLGDYTVHRDAMLGVIRIGTEGTEGFWERHDGGDELLVVIAGRMTMTLRPANGPDQLHDIGPGDALLIPRGIAHSARLHTPEIHLLFITPRDGNEAWTEHPEGKRRH</sequence>
<dbReference type="Gene3D" id="2.60.120.10">
    <property type="entry name" value="Jelly Rolls"/>
    <property type="match status" value="1"/>
</dbReference>
<evidence type="ECO:0000313" key="4">
    <source>
        <dbReference type="Proteomes" id="UP001611383"/>
    </source>
</evidence>
<dbReference type="InterPro" id="IPR014710">
    <property type="entry name" value="RmlC-like_jellyroll"/>
</dbReference>
<feature type="domain" description="Cupin type-2" evidence="2">
    <location>
        <begin position="110"/>
        <end position="170"/>
    </location>
</feature>
<dbReference type="SUPFAM" id="SSF51182">
    <property type="entry name" value="RmlC-like cupins"/>
    <property type="match status" value="1"/>
</dbReference>
<evidence type="ECO:0000256" key="1">
    <source>
        <dbReference type="SAM" id="MobiDB-lite"/>
    </source>
</evidence>
<evidence type="ECO:0000313" key="3">
    <source>
        <dbReference type="EMBL" id="WNG51618.1"/>
    </source>
</evidence>
<name>A0ABY9X884_9BACT</name>
<dbReference type="InterPro" id="IPR011051">
    <property type="entry name" value="RmlC_Cupin_sf"/>
</dbReference>
<organism evidence="3 4">
    <name type="scientific">Archangium minus</name>
    <dbReference type="NCBI Taxonomy" id="83450"/>
    <lineage>
        <taxon>Bacteria</taxon>
        <taxon>Pseudomonadati</taxon>
        <taxon>Myxococcota</taxon>
        <taxon>Myxococcia</taxon>
        <taxon>Myxococcales</taxon>
        <taxon>Cystobacterineae</taxon>
        <taxon>Archangiaceae</taxon>
        <taxon>Archangium</taxon>
    </lineage>
</organism>
<dbReference type="Proteomes" id="UP001611383">
    <property type="component" value="Chromosome"/>
</dbReference>
<protein>
    <submittedName>
        <fullName evidence="3">Cupin domain-containing protein</fullName>
    </submittedName>
</protein>
<feature type="region of interest" description="Disordered" evidence="1">
    <location>
        <begin position="17"/>
        <end position="45"/>
    </location>
</feature>
<proteinExistence type="predicted"/>
<evidence type="ECO:0000259" key="2">
    <source>
        <dbReference type="Pfam" id="PF07883"/>
    </source>
</evidence>